<accession>A0ABV8WTW2</accession>
<comment type="caution">
    <text evidence="1">The sequence shown here is derived from an EMBL/GenBank/DDBJ whole genome shotgun (WGS) entry which is preliminary data.</text>
</comment>
<evidence type="ECO:0000313" key="1">
    <source>
        <dbReference type="EMBL" id="MFC4401771.1"/>
    </source>
</evidence>
<reference evidence="2" key="1">
    <citation type="journal article" date="2019" name="Int. J. Syst. Evol. Microbiol.">
        <title>The Global Catalogue of Microorganisms (GCM) 10K type strain sequencing project: providing services to taxonomists for standard genome sequencing and annotation.</title>
        <authorList>
            <consortium name="The Broad Institute Genomics Platform"/>
            <consortium name="The Broad Institute Genome Sequencing Center for Infectious Disease"/>
            <person name="Wu L."/>
            <person name="Ma J."/>
        </authorList>
    </citation>
    <scope>NUCLEOTIDE SEQUENCE [LARGE SCALE GENOMIC DNA]</scope>
    <source>
        <strain evidence="2">CCUG 37865</strain>
    </source>
</reference>
<dbReference type="Proteomes" id="UP001595882">
    <property type="component" value="Unassembled WGS sequence"/>
</dbReference>
<evidence type="ECO:0000313" key="2">
    <source>
        <dbReference type="Proteomes" id="UP001595882"/>
    </source>
</evidence>
<organism evidence="1 2">
    <name type="scientific">Gracilibacillus xinjiangensis</name>
    <dbReference type="NCBI Taxonomy" id="1193282"/>
    <lineage>
        <taxon>Bacteria</taxon>
        <taxon>Bacillati</taxon>
        <taxon>Bacillota</taxon>
        <taxon>Bacilli</taxon>
        <taxon>Bacillales</taxon>
        <taxon>Bacillaceae</taxon>
        <taxon>Gracilibacillus</taxon>
    </lineage>
</organism>
<sequence>MEDLGKIIALAISILTSIKLWLSTRKTSLEDEKLRQEIKRMRRGG</sequence>
<dbReference type="EMBL" id="JBHSDT010000001">
    <property type="protein sequence ID" value="MFC4401771.1"/>
    <property type="molecule type" value="Genomic_DNA"/>
</dbReference>
<dbReference type="RefSeq" id="WP_390248660.1">
    <property type="nucleotide sequence ID" value="NZ_JBHSDT010000001.1"/>
</dbReference>
<protein>
    <recommendedName>
        <fullName evidence="3">YrzO family protein</fullName>
    </recommendedName>
</protein>
<evidence type="ECO:0008006" key="3">
    <source>
        <dbReference type="Google" id="ProtNLM"/>
    </source>
</evidence>
<gene>
    <name evidence="1" type="ORF">ACFOY7_01490</name>
</gene>
<keyword evidence="2" id="KW-1185">Reference proteome</keyword>
<proteinExistence type="predicted"/>
<name>A0ABV8WTW2_9BACI</name>